<dbReference type="EMBL" id="CAFBOR010000101">
    <property type="protein sequence ID" value="CAB4988351.1"/>
    <property type="molecule type" value="Genomic_DNA"/>
</dbReference>
<proteinExistence type="predicted"/>
<dbReference type="EMBL" id="CAEZZU010000142">
    <property type="protein sequence ID" value="CAB4783076.1"/>
    <property type="molecule type" value="Genomic_DNA"/>
</dbReference>
<organism evidence="6">
    <name type="scientific">freshwater metagenome</name>
    <dbReference type="NCBI Taxonomy" id="449393"/>
    <lineage>
        <taxon>unclassified sequences</taxon>
        <taxon>metagenomes</taxon>
        <taxon>ecological metagenomes</taxon>
    </lineage>
</organism>
<reference evidence="6" key="1">
    <citation type="submission" date="2020-05" db="EMBL/GenBank/DDBJ databases">
        <authorList>
            <person name="Chiriac C."/>
            <person name="Salcher M."/>
            <person name="Ghai R."/>
            <person name="Kavagutti S V."/>
        </authorList>
    </citation>
    <scope>NUCLEOTIDE SEQUENCE</scope>
</reference>
<dbReference type="GO" id="GO:0000156">
    <property type="term" value="F:phosphorelay response regulator activity"/>
    <property type="evidence" value="ECO:0007669"/>
    <property type="project" value="TreeGrafter"/>
</dbReference>
<dbReference type="PANTHER" id="PTHR48111:SF50">
    <property type="entry name" value="KDP OPERON TRANSCRIPTIONAL REGULATORY PROTEIN KDPE"/>
    <property type="match status" value="1"/>
</dbReference>
<evidence type="ECO:0000313" key="3">
    <source>
        <dbReference type="EMBL" id="CAB4664583.1"/>
    </source>
</evidence>
<feature type="domain" description="Response regulatory" evidence="2">
    <location>
        <begin position="6"/>
        <end position="120"/>
    </location>
</feature>
<dbReference type="Pfam" id="PF00072">
    <property type="entry name" value="Response_reg"/>
    <property type="match status" value="1"/>
</dbReference>
<dbReference type="EMBL" id="CAFBPF010000016">
    <property type="protein sequence ID" value="CAB5003050.1"/>
    <property type="molecule type" value="Genomic_DNA"/>
</dbReference>
<dbReference type="SUPFAM" id="SSF52172">
    <property type="entry name" value="CheY-like"/>
    <property type="match status" value="1"/>
</dbReference>
<dbReference type="GO" id="GO:0032993">
    <property type="term" value="C:protein-DNA complex"/>
    <property type="evidence" value="ECO:0007669"/>
    <property type="project" value="TreeGrafter"/>
</dbReference>
<dbReference type="InterPro" id="IPR039420">
    <property type="entry name" value="WalR-like"/>
</dbReference>
<name>A0A6J7DEY8_9ZZZZ</name>
<dbReference type="InterPro" id="IPR001789">
    <property type="entry name" value="Sig_transdc_resp-reg_receiver"/>
</dbReference>
<dbReference type="GO" id="GO:0005829">
    <property type="term" value="C:cytosol"/>
    <property type="evidence" value="ECO:0007669"/>
    <property type="project" value="TreeGrafter"/>
</dbReference>
<dbReference type="CDD" id="cd17574">
    <property type="entry name" value="REC_OmpR"/>
    <property type="match status" value="1"/>
</dbReference>
<dbReference type="GO" id="GO:0000976">
    <property type="term" value="F:transcription cis-regulatory region binding"/>
    <property type="evidence" value="ECO:0007669"/>
    <property type="project" value="TreeGrafter"/>
</dbReference>
<accession>A0A6J7DEY8</accession>
<evidence type="ECO:0000313" key="7">
    <source>
        <dbReference type="EMBL" id="CAB4988351.1"/>
    </source>
</evidence>
<dbReference type="EMBL" id="CAEZWM010000156">
    <property type="protein sequence ID" value="CAB4664583.1"/>
    <property type="molecule type" value="Genomic_DNA"/>
</dbReference>
<dbReference type="SMART" id="SM00448">
    <property type="entry name" value="REC"/>
    <property type="match status" value="1"/>
</dbReference>
<dbReference type="AlphaFoldDB" id="A0A6J7DEY8"/>
<dbReference type="PANTHER" id="PTHR48111">
    <property type="entry name" value="REGULATOR OF RPOS"/>
    <property type="match status" value="1"/>
</dbReference>
<dbReference type="EMBL" id="CAFAAH010000134">
    <property type="protein sequence ID" value="CAB4799840.1"/>
    <property type="molecule type" value="Genomic_DNA"/>
</dbReference>
<evidence type="ECO:0000259" key="2">
    <source>
        <dbReference type="PROSITE" id="PS50110"/>
    </source>
</evidence>
<evidence type="ECO:0000313" key="8">
    <source>
        <dbReference type="EMBL" id="CAB5003050.1"/>
    </source>
</evidence>
<evidence type="ECO:0000313" key="5">
    <source>
        <dbReference type="EMBL" id="CAB4799840.1"/>
    </source>
</evidence>
<evidence type="ECO:0000256" key="1">
    <source>
        <dbReference type="ARBA" id="ARBA00023125"/>
    </source>
</evidence>
<evidence type="ECO:0000313" key="4">
    <source>
        <dbReference type="EMBL" id="CAB4783076.1"/>
    </source>
</evidence>
<dbReference type="Gene3D" id="3.40.50.2300">
    <property type="match status" value="1"/>
</dbReference>
<dbReference type="InterPro" id="IPR011006">
    <property type="entry name" value="CheY-like_superfamily"/>
</dbReference>
<keyword evidence="1" id="KW-0238">DNA-binding</keyword>
<sequence length="129" mass="13965">MSTKYRVLIVDDEPDVLLSLRVILEAAGFEPSLAADGETALRRIDEQPLDVVLLDIMMPVLDGWFVLAELQGRAVRPQVIVCSAKTADADRERAENLGAAAYVTKPYAPADLIAQIHSVLAQGEAHVSV</sequence>
<gene>
    <name evidence="3" type="ORF">UFOPK2242_01160</name>
    <name evidence="4" type="ORF">UFOPK2925_00978</name>
    <name evidence="5" type="ORF">UFOPK2996_01007</name>
    <name evidence="6" type="ORF">UFOPK3317_00702</name>
    <name evidence="7" type="ORF">UFOPK3974_00797</name>
    <name evidence="8" type="ORF">UFOPK4071_00253</name>
</gene>
<dbReference type="EMBL" id="CAFBLK010000101">
    <property type="protein sequence ID" value="CAB4866989.1"/>
    <property type="molecule type" value="Genomic_DNA"/>
</dbReference>
<dbReference type="PROSITE" id="PS50110">
    <property type="entry name" value="RESPONSE_REGULATORY"/>
    <property type="match status" value="1"/>
</dbReference>
<evidence type="ECO:0000313" key="6">
    <source>
        <dbReference type="EMBL" id="CAB4866989.1"/>
    </source>
</evidence>
<protein>
    <submittedName>
        <fullName evidence="6">Unannotated protein</fullName>
    </submittedName>
</protein>
<dbReference type="GO" id="GO:0006355">
    <property type="term" value="P:regulation of DNA-templated transcription"/>
    <property type="evidence" value="ECO:0007669"/>
    <property type="project" value="TreeGrafter"/>
</dbReference>